<gene>
    <name evidence="6" type="ORF">AZI86_00665</name>
</gene>
<dbReference type="PANTHER" id="PTHR37423">
    <property type="entry name" value="SOLUBLE LYTIC MUREIN TRANSGLYCOSYLASE-RELATED"/>
    <property type="match status" value="1"/>
</dbReference>
<feature type="domain" description="Transglycosylase SLT" evidence="5">
    <location>
        <begin position="622"/>
        <end position="739"/>
    </location>
</feature>
<keyword evidence="2" id="KW-0802">TPR repeat</keyword>
<proteinExistence type="inferred from homology"/>
<dbReference type="CDD" id="cd13401">
    <property type="entry name" value="Slt70-like"/>
    <property type="match status" value="1"/>
</dbReference>
<accession>A0A150WMM5</accession>
<dbReference type="Pfam" id="PF14559">
    <property type="entry name" value="TPR_19"/>
    <property type="match status" value="1"/>
</dbReference>
<dbReference type="InterPro" id="IPR008258">
    <property type="entry name" value="Transglycosylase_SLT_dom_1"/>
</dbReference>
<feature type="chain" id="PRO_5007573277" evidence="4">
    <location>
        <begin position="22"/>
        <end position="797"/>
    </location>
</feature>
<evidence type="ECO:0000256" key="3">
    <source>
        <dbReference type="SAM" id="MobiDB-lite"/>
    </source>
</evidence>
<organism evidence="6 7">
    <name type="scientific">Bdellovibrio bacteriovorus</name>
    <dbReference type="NCBI Taxonomy" id="959"/>
    <lineage>
        <taxon>Bacteria</taxon>
        <taxon>Pseudomonadati</taxon>
        <taxon>Bdellovibrionota</taxon>
        <taxon>Bdellovibrionia</taxon>
        <taxon>Bdellovibrionales</taxon>
        <taxon>Pseudobdellovibrionaceae</taxon>
        <taxon>Bdellovibrio</taxon>
    </lineage>
</organism>
<dbReference type="InterPro" id="IPR011990">
    <property type="entry name" value="TPR-like_helical_dom_sf"/>
</dbReference>
<dbReference type="Proteomes" id="UP000075320">
    <property type="component" value="Unassembled WGS sequence"/>
</dbReference>
<comment type="caution">
    <text evidence="6">The sequence shown here is derived from an EMBL/GenBank/DDBJ whole genome shotgun (WGS) entry which is preliminary data.</text>
</comment>
<dbReference type="InterPro" id="IPR019734">
    <property type="entry name" value="TPR_rpt"/>
</dbReference>
<keyword evidence="4" id="KW-0732">Signal</keyword>
<dbReference type="SUPFAM" id="SSF48452">
    <property type="entry name" value="TPR-like"/>
    <property type="match status" value="2"/>
</dbReference>
<protein>
    <submittedName>
        <fullName evidence="6">Lytic murein transglycosylase</fullName>
    </submittedName>
</protein>
<dbReference type="SUPFAM" id="SSF53955">
    <property type="entry name" value="Lysozyme-like"/>
    <property type="match status" value="1"/>
</dbReference>
<evidence type="ECO:0000256" key="2">
    <source>
        <dbReference type="PROSITE-ProRule" id="PRU00339"/>
    </source>
</evidence>
<dbReference type="Gene3D" id="1.10.530.10">
    <property type="match status" value="1"/>
</dbReference>
<dbReference type="EMBL" id="LUKE01000001">
    <property type="protein sequence ID" value="KYG65624.1"/>
    <property type="molecule type" value="Genomic_DNA"/>
</dbReference>
<evidence type="ECO:0000313" key="7">
    <source>
        <dbReference type="Proteomes" id="UP000075320"/>
    </source>
</evidence>
<feature type="compositionally biased region" description="Acidic residues" evidence="3">
    <location>
        <begin position="492"/>
        <end position="504"/>
    </location>
</feature>
<comment type="similarity">
    <text evidence="1">Belongs to the transglycosylase Slt family.</text>
</comment>
<feature type="repeat" description="TPR" evidence="2">
    <location>
        <begin position="67"/>
        <end position="100"/>
    </location>
</feature>
<name>A0A150WMM5_BDEBC</name>
<evidence type="ECO:0000256" key="1">
    <source>
        <dbReference type="ARBA" id="ARBA00007734"/>
    </source>
</evidence>
<dbReference type="PANTHER" id="PTHR37423:SF2">
    <property type="entry name" value="MEMBRANE-BOUND LYTIC MUREIN TRANSGLYCOSYLASE C"/>
    <property type="match status" value="1"/>
</dbReference>
<dbReference type="Pfam" id="PF01464">
    <property type="entry name" value="SLT"/>
    <property type="match status" value="1"/>
</dbReference>
<dbReference type="Pfam" id="PF13174">
    <property type="entry name" value="TPR_6"/>
    <property type="match status" value="2"/>
</dbReference>
<dbReference type="RefSeq" id="WP_061833168.1">
    <property type="nucleotide sequence ID" value="NZ_LUKE01000001.1"/>
</dbReference>
<feature type="region of interest" description="Disordered" evidence="3">
    <location>
        <begin position="488"/>
        <end position="528"/>
    </location>
</feature>
<dbReference type="AlphaFoldDB" id="A0A150WMM5"/>
<keyword evidence="7" id="KW-1185">Reference proteome</keyword>
<dbReference type="SMART" id="SM00028">
    <property type="entry name" value="TPR"/>
    <property type="match status" value="3"/>
</dbReference>
<sequence length="797" mass="90992">MKKSALKCIVMSLLLASTAGAQSSKETSKDKNLDSFKNALGQYRAEKYAEAIPLFESMLKDPGSLEEYVRFYLAESYMKTQKIDEAEKELKKVLDLSPNVKMSIEASNLLGQVALEKKNYKLALTHFKKLEKRTRNTEDYPEVIYNLALAEKGMNHHGPKCKSLVKLYERYPNFAKVSDWGVDLAKNEFDGKPTDCQATTEDFRTRVRYLLWAGLDQKAQGEINVLKEKLAKTDKYSADKLQAQFFLQEGEMAKAVALLKPYYENKKRDFDYLILFGSAAARAGEVQLAVGSYYSAYKLSPRSKTGRQALYQSAFLSYQFQDYDGAARRFQEFMKVYPKSGLNRDAQWHLSWLKYLKGDYQGAYKDFAAMSTQKRKNQRGWKSFPQDRVSYWMAMSLFRQGKVEPAKAIMGKLSKDPLLGYYAIAAQARLKKMEEFKATPKLLQTSLPVQPRVISRFSASEFLMPAYAADYTGDESESEDTLILTQYSADDEKGENEEAESEDNPDLKSVEVAEGEDAPSSEAPEVQTSFASPLLAKRFERARTMSQLGEMDWVRWDLYDIERKTSNREYLKTLMSEYSLAENFNRSSYIAQITFGSQRAAQGLEAGKSLWEAAYPKAYSQYVDKYTKSYSVPQELVWGIMRAETQYRRDAISPVGALGLMQVMPFTGHKVATLVGEKDFKVPMLLQPETSVKFGSKYLKRMMDKFDNTIPLVAAGYNAGPHRVKNWLVSFGNLETDEFIEHIPFLETRNYVKRVVSNAYVYSQLYGNKKDLFPYMSDTLPVKMPTELAGKENWDDI</sequence>
<feature type="signal peptide" evidence="4">
    <location>
        <begin position="1"/>
        <end position="21"/>
    </location>
</feature>
<evidence type="ECO:0000256" key="4">
    <source>
        <dbReference type="SAM" id="SignalP"/>
    </source>
</evidence>
<evidence type="ECO:0000313" key="6">
    <source>
        <dbReference type="EMBL" id="KYG65624.1"/>
    </source>
</evidence>
<reference evidence="6 7" key="1">
    <citation type="submission" date="2016-03" db="EMBL/GenBank/DDBJ databases">
        <authorList>
            <person name="Ploux O."/>
        </authorList>
    </citation>
    <scope>NUCLEOTIDE SEQUENCE [LARGE SCALE GENOMIC DNA]</scope>
    <source>
        <strain evidence="6 7">R0</strain>
    </source>
</reference>
<dbReference type="InterPro" id="IPR023346">
    <property type="entry name" value="Lysozyme-like_dom_sf"/>
</dbReference>
<evidence type="ECO:0000259" key="5">
    <source>
        <dbReference type="Pfam" id="PF01464"/>
    </source>
</evidence>
<dbReference type="Gene3D" id="1.25.40.10">
    <property type="entry name" value="Tetratricopeptide repeat domain"/>
    <property type="match status" value="3"/>
</dbReference>
<dbReference type="PROSITE" id="PS50005">
    <property type="entry name" value="TPR"/>
    <property type="match status" value="1"/>
</dbReference>